<feature type="transmembrane region" description="Helical" evidence="9">
    <location>
        <begin position="402"/>
        <end position="424"/>
    </location>
</feature>
<keyword evidence="11" id="KW-1185">Reference proteome</keyword>
<name>A0A840U5C9_9BACT</name>
<proteinExistence type="inferred from homology"/>
<dbReference type="PANTHER" id="PTHR43337">
    <property type="entry name" value="XANTHINE/URACIL PERMEASE C887.17-RELATED"/>
    <property type="match status" value="1"/>
</dbReference>
<evidence type="ECO:0000256" key="4">
    <source>
        <dbReference type="ARBA" id="ARBA00022475"/>
    </source>
</evidence>
<feature type="transmembrane region" description="Helical" evidence="9">
    <location>
        <begin position="67"/>
        <end position="89"/>
    </location>
</feature>
<protein>
    <submittedName>
        <fullName evidence="10">AGZA family xanthine/uracil permease-like MFS transporter</fullName>
    </submittedName>
</protein>
<feature type="transmembrane region" description="Helical" evidence="9">
    <location>
        <begin position="39"/>
        <end position="61"/>
    </location>
</feature>
<dbReference type="Proteomes" id="UP000557307">
    <property type="component" value="Unassembled WGS sequence"/>
</dbReference>
<keyword evidence="3 8" id="KW-0813">Transport</keyword>
<feature type="transmembrane region" description="Helical" evidence="9">
    <location>
        <begin position="183"/>
        <end position="207"/>
    </location>
</feature>
<dbReference type="PIRSF" id="PIRSF005353">
    <property type="entry name" value="PbuG"/>
    <property type="match status" value="1"/>
</dbReference>
<organism evidence="10 11">
    <name type="scientific">Rhabdobacter roseus</name>
    <dbReference type="NCBI Taxonomy" id="1655419"/>
    <lineage>
        <taxon>Bacteria</taxon>
        <taxon>Pseudomonadati</taxon>
        <taxon>Bacteroidota</taxon>
        <taxon>Cytophagia</taxon>
        <taxon>Cytophagales</taxon>
        <taxon>Cytophagaceae</taxon>
        <taxon>Rhabdobacter</taxon>
    </lineage>
</organism>
<dbReference type="AlphaFoldDB" id="A0A840U5C9"/>
<feature type="transmembrane region" description="Helical" evidence="9">
    <location>
        <begin position="157"/>
        <end position="177"/>
    </location>
</feature>
<evidence type="ECO:0000256" key="6">
    <source>
        <dbReference type="ARBA" id="ARBA00022989"/>
    </source>
</evidence>
<feature type="transmembrane region" description="Helical" evidence="9">
    <location>
        <begin position="125"/>
        <end position="145"/>
    </location>
</feature>
<keyword evidence="6 8" id="KW-1133">Transmembrane helix</keyword>
<evidence type="ECO:0000256" key="7">
    <source>
        <dbReference type="ARBA" id="ARBA00023136"/>
    </source>
</evidence>
<feature type="transmembrane region" description="Helical" evidence="9">
    <location>
        <begin position="214"/>
        <end position="231"/>
    </location>
</feature>
<dbReference type="InterPro" id="IPR045018">
    <property type="entry name" value="Azg-like"/>
</dbReference>
<comment type="caution">
    <text evidence="10">The sequence shown here is derived from an EMBL/GenBank/DDBJ whole genome shotgun (WGS) entry which is preliminary data.</text>
</comment>
<feature type="transmembrane region" description="Helical" evidence="9">
    <location>
        <begin position="352"/>
        <end position="381"/>
    </location>
</feature>
<evidence type="ECO:0000256" key="1">
    <source>
        <dbReference type="ARBA" id="ARBA00004651"/>
    </source>
</evidence>
<evidence type="ECO:0000256" key="5">
    <source>
        <dbReference type="ARBA" id="ARBA00022692"/>
    </source>
</evidence>
<feature type="transmembrane region" description="Helical" evidence="9">
    <location>
        <begin position="436"/>
        <end position="455"/>
    </location>
</feature>
<reference evidence="10 11" key="1">
    <citation type="submission" date="2020-08" db="EMBL/GenBank/DDBJ databases">
        <title>Genomic Encyclopedia of Type Strains, Phase IV (KMG-IV): sequencing the most valuable type-strain genomes for metagenomic binning, comparative biology and taxonomic classification.</title>
        <authorList>
            <person name="Goeker M."/>
        </authorList>
    </citation>
    <scope>NUCLEOTIDE SEQUENCE [LARGE SCALE GENOMIC DNA]</scope>
    <source>
        <strain evidence="10 11">DSM 105074</strain>
    </source>
</reference>
<dbReference type="EMBL" id="JACHGF010000019">
    <property type="protein sequence ID" value="MBB5287518.1"/>
    <property type="molecule type" value="Genomic_DNA"/>
</dbReference>
<accession>A0A840U5C9</accession>
<dbReference type="GO" id="GO:0005345">
    <property type="term" value="F:purine nucleobase transmembrane transporter activity"/>
    <property type="evidence" value="ECO:0007669"/>
    <property type="project" value="TreeGrafter"/>
</dbReference>
<dbReference type="InterPro" id="IPR026033">
    <property type="entry name" value="Azg-like_bact_archaea"/>
</dbReference>
<dbReference type="Pfam" id="PF00860">
    <property type="entry name" value="Xan_ur_permease"/>
    <property type="match status" value="1"/>
</dbReference>
<comment type="subcellular location">
    <subcellularLocation>
        <location evidence="1 8">Cell membrane</location>
        <topology evidence="1 8">Multi-pass membrane protein</topology>
    </subcellularLocation>
</comment>
<evidence type="ECO:0000256" key="8">
    <source>
        <dbReference type="PIRNR" id="PIRNR005353"/>
    </source>
</evidence>
<evidence type="ECO:0000256" key="2">
    <source>
        <dbReference type="ARBA" id="ARBA00005697"/>
    </source>
</evidence>
<sequence length="459" mass="49015">MKGTQARPDFLFKLPPTRYFAAMLDRYFKLTENGTSVRIEFIAGLSSFLATMYIIVVNPAILSQAGMPFAGVLTATVLLSFFSSLMMGLYARNPLIVAPGMGLNAFFTFTAVKGLGLAWETALGTVFWAGIVFLLLSLFKVRSLLVQAIPASLRHAIAAGIGFFIALIGFTNAGFIVDNPATLIGPAALTEVLPLTFVLGLLVTAILVVRRVKAAIVLGILTTTLLAYLLGQGSGTPLAQVPPNGWLAAPDFSLLLRLDLLGSLRWSLWPVIFAFIFTDLFDSLSTFLGVAEAANLKDADGQPRHLHRSLLTDAVATTLAGLLGSSPGTTYIESAVGIEQGGRTGLTAVFGALFFLPFLFLSPLLSVVPAVATAPALVIVGTYMIRPVTKINWLALDEAIPCFLAISLIPFSYSITQGIIWGFLSWTALKVATGRWREVSLTLLIIDAFAILSLVSGTH</sequence>
<dbReference type="PANTHER" id="PTHR43337:SF1">
    <property type="entry name" value="XANTHINE_URACIL PERMEASE C887.17-RELATED"/>
    <property type="match status" value="1"/>
</dbReference>
<comment type="similarity">
    <text evidence="2 8">Belongs to the nucleobase:cation symporter-2 (NCS2) (TC 2.A.40) family. Azg-like subfamily.</text>
</comment>
<feature type="transmembrane region" description="Helical" evidence="9">
    <location>
        <begin position="266"/>
        <end position="290"/>
    </location>
</feature>
<keyword evidence="4 8" id="KW-1003">Cell membrane</keyword>
<keyword evidence="7 8" id="KW-0472">Membrane</keyword>
<evidence type="ECO:0000313" key="11">
    <source>
        <dbReference type="Proteomes" id="UP000557307"/>
    </source>
</evidence>
<feature type="transmembrane region" description="Helical" evidence="9">
    <location>
        <begin position="310"/>
        <end position="332"/>
    </location>
</feature>
<keyword evidence="5 8" id="KW-0812">Transmembrane</keyword>
<dbReference type="GO" id="GO:0005886">
    <property type="term" value="C:plasma membrane"/>
    <property type="evidence" value="ECO:0007669"/>
    <property type="project" value="UniProtKB-SubCell"/>
</dbReference>
<evidence type="ECO:0000313" key="10">
    <source>
        <dbReference type="EMBL" id="MBB5287518.1"/>
    </source>
</evidence>
<evidence type="ECO:0000256" key="9">
    <source>
        <dbReference type="SAM" id="Phobius"/>
    </source>
</evidence>
<dbReference type="InterPro" id="IPR006043">
    <property type="entry name" value="NCS2"/>
</dbReference>
<gene>
    <name evidence="10" type="ORF">HNQ92_005682</name>
</gene>
<evidence type="ECO:0000256" key="3">
    <source>
        <dbReference type="ARBA" id="ARBA00022448"/>
    </source>
</evidence>